<dbReference type="Gene3D" id="6.10.250.1120">
    <property type="match status" value="1"/>
</dbReference>
<dbReference type="PANTHER" id="PTHR43736:SF1">
    <property type="entry name" value="DIHYDRONEOPTERIN TRIPHOSPHATE DIPHOSPHATASE"/>
    <property type="match status" value="1"/>
</dbReference>
<dbReference type="CDD" id="cd18889">
    <property type="entry name" value="NUDIX_ADPRase"/>
    <property type="match status" value="1"/>
</dbReference>
<dbReference type="Proteomes" id="UP000061809">
    <property type="component" value="Chromosome"/>
</dbReference>
<protein>
    <submittedName>
        <fullName evidence="2">NADH pyrophosphatase</fullName>
        <ecNumber evidence="2">3.6.1.22</ecNumber>
    </submittedName>
</protein>
<dbReference type="Gene3D" id="3.90.79.10">
    <property type="entry name" value="Nucleoside Triphosphate Pyrophosphohydrolase"/>
    <property type="match status" value="1"/>
</dbReference>
<accession>A0A0N7IG45</accession>
<dbReference type="EMBL" id="CP012801">
    <property type="protein sequence ID" value="ALJ61979.1"/>
    <property type="molecule type" value="Genomic_DNA"/>
</dbReference>
<dbReference type="InterPro" id="IPR015797">
    <property type="entry name" value="NUDIX_hydrolase-like_dom_sf"/>
</dbReference>
<proteinExistence type="predicted"/>
<dbReference type="SUPFAM" id="SSF55811">
    <property type="entry name" value="Nudix"/>
    <property type="match status" value="1"/>
</dbReference>
<dbReference type="InterPro" id="IPR000086">
    <property type="entry name" value="NUDIX_hydrolase_dom"/>
</dbReference>
<evidence type="ECO:0000313" key="3">
    <source>
        <dbReference type="Proteomes" id="UP000061809"/>
    </source>
</evidence>
<dbReference type="GO" id="GO:0016787">
    <property type="term" value="F:hydrolase activity"/>
    <property type="evidence" value="ECO:0007669"/>
    <property type="project" value="UniProtKB-KW"/>
</dbReference>
<evidence type="ECO:0000259" key="1">
    <source>
        <dbReference type="PROSITE" id="PS51462"/>
    </source>
</evidence>
<dbReference type="RefSeq" id="WP_029427619.1">
    <property type="nucleotide sequence ID" value="NZ_CP012801.1"/>
</dbReference>
<dbReference type="PATRIC" id="fig|246787.4.peg.4924"/>
<keyword evidence="2" id="KW-0378">Hydrolase</keyword>
<name>A0A0N7IG45_9BACE</name>
<dbReference type="PANTHER" id="PTHR43736">
    <property type="entry name" value="ADP-RIBOSE PYROPHOSPHATASE"/>
    <property type="match status" value="1"/>
</dbReference>
<dbReference type="InterPro" id="IPR059176">
    <property type="entry name" value="UDP-X_N"/>
</dbReference>
<sequence>MNKNTDPRWLEWAKELQFIAQAGLTYSRDPFDIERFERIREISAEIMSHQSDLPVEKVKELFCNETGFQTPKLDTRAAIFNDGKILLVKEKAGVWSMPGGWVDVNQSIKTNTEKEVKEEAGLDVKAVRLIALQDRNLHNVPPYAYNVCKAFVLCEVTGGSFQSNIETTESSYFSLDEIPALAEEKNNKEQIAMCFAAYQDENWKVPFD</sequence>
<gene>
    <name evidence="2" type="primary">nudC_2</name>
    <name evidence="2" type="ORF">BcellWH2_04768</name>
</gene>
<dbReference type="EC" id="3.6.1.22" evidence="2"/>
<dbReference type="Pfam" id="PF12535">
    <property type="entry name" value="Nudix_N"/>
    <property type="match status" value="1"/>
</dbReference>
<feature type="domain" description="Nudix hydrolase" evidence="1">
    <location>
        <begin position="70"/>
        <end position="197"/>
    </location>
</feature>
<dbReference type="KEGG" id="bcel:BcellWH2_04768"/>
<organism evidence="2 3">
    <name type="scientific">Bacteroides cellulosilyticus</name>
    <dbReference type="NCBI Taxonomy" id="246787"/>
    <lineage>
        <taxon>Bacteria</taxon>
        <taxon>Pseudomonadati</taxon>
        <taxon>Bacteroidota</taxon>
        <taxon>Bacteroidia</taxon>
        <taxon>Bacteroidales</taxon>
        <taxon>Bacteroidaceae</taxon>
        <taxon>Bacteroides</taxon>
    </lineage>
</organism>
<dbReference type="AlphaFoldDB" id="A0A0N7IG45"/>
<dbReference type="PROSITE" id="PS51462">
    <property type="entry name" value="NUDIX"/>
    <property type="match status" value="1"/>
</dbReference>
<dbReference type="Pfam" id="PF00293">
    <property type="entry name" value="NUDIX"/>
    <property type="match status" value="1"/>
</dbReference>
<evidence type="ECO:0000313" key="2">
    <source>
        <dbReference type="EMBL" id="ALJ61979.1"/>
    </source>
</evidence>
<reference evidence="2 3" key="1">
    <citation type="journal article" date="2015" name="Science">
        <title>Genetic determinants of in vivo fitness and diet responsiveness in multiple human gut Bacteroides.</title>
        <authorList>
            <person name="Wu M."/>
            <person name="McNulty N.P."/>
            <person name="Rodionov D.A."/>
            <person name="Khoroshkin M.S."/>
            <person name="Griffin N.W."/>
            <person name="Cheng J."/>
            <person name="Latreille P."/>
            <person name="Kerstetter R.A."/>
            <person name="Terrapon N."/>
            <person name="Henrissat B."/>
            <person name="Osterman A.L."/>
            <person name="Gordon J.I."/>
        </authorList>
    </citation>
    <scope>NUCLEOTIDE SEQUENCE [LARGE SCALE GENOMIC DNA]</scope>
    <source>
        <strain evidence="2 3">WH2</strain>
    </source>
</reference>